<organism evidence="3 4">
    <name type="scientific">Serratia fonticola</name>
    <dbReference type="NCBI Taxonomy" id="47917"/>
    <lineage>
        <taxon>Bacteria</taxon>
        <taxon>Pseudomonadati</taxon>
        <taxon>Pseudomonadota</taxon>
        <taxon>Gammaproteobacteria</taxon>
        <taxon>Enterobacterales</taxon>
        <taxon>Yersiniaceae</taxon>
        <taxon>Serratia</taxon>
    </lineage>
</organism>
<sequence>MFMKKTLLAAVIALGSVSVAQAGELGHGKVTFNGSIIDAPCSISAKSIDQTVELGQISNVSLKGGGKTAPHHFSIELESCDLGTTSEDPESKNKNKVVITFSGAESSAQKGLLAISGTAKGASVAIAQGNGELIKLNTATKEQVLQNGSNSLKFAAYVQGDGTAATITEGSFQASADFTLAYN</sequence>
<dbReference type="InterPro" id="IPR000259">
    <property type="entry name" value="Adhesion_dom_fimbrial"/>
</dbReference>
<dbReference type="Proteomes" id="UP000270487">
    <property type="component" value="Chromosome"/>
</dbReference>
<evidence type="ECO:0000259" key="2">
    <source>
        <dbReference type="Pfam" id="PF00419"/>
    </source>
</evidence>
<dbReference type="InterPro" id="IPR050263">
    <property type="entry name" value="Bact_Fimbrial_Adh_Pro"/>
</dbReference>
<dbReference type="Gene3D" id="2.60.40.1090">
    <property type="entry name" value="Fimbrial-type adhesion domain"/>
    <property type="match status" value="1"/>
</dbReference>
<dbReference type="EMBL" id="LR134492">
    <property type="protein sequence ID" value="VEI75494.1"/>
    <property type="molecule type" value="Genomic_DNA"/>
</dbReference>
<dbReference type="InterPro" id="IPR036937">
    <property type="entry name" value="Adhesion_dom_fimbrial_sf"/>
</dbReference>
<dbReference type="InterPro" id="IPR008966">
    <property type="entry name" value="Adhesion_dom_sf"/>
</dbReference>
<accession>A0A3S5F393</accession>
<proteinExistence type="predicted"/>
<dbReference type="PANTHER" id="PTHR33420:SF26">
    <property type="entry name" value="FIMBRIAL SUBUNIT"/>
    <property type="match status" value="1"/>
</dbReference>
<feature type="chain" id="PRO_5018681615" evidence="1">
    <location>
        <begin position="23"/>
        <end position="183"/>
    </location>
</feature>
<dbReference type="GO" id="GO:0043709">
    <property type="term" value="P:cell adhesion involved in single-species biofilm formation"/>
    <property type="evidence" value="ECO:0007669"/>
    <property type="project" value="TreeGrafter"/>
</dbReference>
<dbReference type="PANTHER" id="PTHR33420">
    <property type="entry name" value="FIMBRIAL SUBUNIT ELFA-RELATED"/>
    <property type="match status" value="1"/>
</dbReference>
<protein>
    <submittedName>
        <fullName evidence="3">Fimbria A protein</fullName>
    </submittedName>
</protein>
<dbReference type="GO" id="GO:0009289">
    <property type="term" value="C:pilus"/>
    <property type="evidence" value="ECO:0007669"/>
    <property type="project" value="InterPro"/>
</dbReference>
<dbReference type="SUPFAM" id="SSF49401">
    <property type="entry name" value="Bacterial adhesins"/>
    <property type="match status" value="1"/>
</dbReference>
<name>A0A3S5F393_SERFO</name>
<dbReference type="Pfam" id="PF00419">
    <property type="entry name" value="Fimbrial"/>
    <property type="match status" value="1"/>
</dbReference>
<feature type="domain" description="Fimbrial-type adhesion" evidence="2">
    <location>
        <begin position="31"/>
        <end position="182"/>
    </location>
</feature>
<feature type="signal peptide" evidence="1">
    <location>
        <begin position="1"/>
        <end position="22"/>
    </location>
</feature>
<dbReference type="RefSeq" id="WP_141132967.1">
    <property type="nucleotide sequence ID" value="NZ_CAMKJC010000003.1"/>
</dbReference>
<dbReference type="AlphaFoldDB" id="A0A3S5F393"/>
<evidence type="ECO:0000313" key="3">
    <source>
        <dbReference type="EMBL" id="VEI75494.1"/>
    </source>
</evidence>
<gene>
    <name evidence="3" type="primary">smfA_14</name>
    <name evidence="3" type="ORF">NCTC13193_04985</name>
</gene>
<keyword evidence="1" id="KW-0732">Signal</keyword>
<reference evidence="3 4" key="1">
    <citation type="submission" date="2018-12" db="EMBL/GenBank/DDBJ databases">
        <authorList>
            <consortium name="Pathogen Informatics"/>
        </authorList>
    </citation>
    <scope>NUCLEOTIDE SEQUENCE [LARGE SCALE GENOMIC DNA]</scope>
    <source>
        <strain evidence="3 4">NCTC13193</strain>
    </source>
</reference>
<evidence type="ECO:0000256" key="1">
    <source>
        <dbReference type="SAM" id="SignalP"/>
    </source>
</evidence>
<evidence type="ECO:0000313" key="4">
    <source>
        <dbReference type="Proteomes" id="UP000270487"/>
    </source>
</evidence>